<keyword evidence="2" id="KW-1185">Reference proteome</keyword>
<evidence type="ECO:0000313" key="2">
    <source>
        <dbReference type="Proteomes" id="UP000327157"/>
    </source>
</evidence>
<dbReference type="Proteomes" id="UP000327157">
    <property type="component" value="Chromosome 15"/>
</dbReference>
<gene>
    <name evidence="1" type="ORF">D8674_012752</name>
</gene>
<reference evidence="2" key="2">
    <citation type="submission" date="2019-10" db="EMBL/GenBank/DDBJ databases">
        <title>A de novo genome assembly of a pear dwarfing rootstock.</title>
        <authorList>
            <person name="Wang F."/>
            <person name="Wang J."/>
            <person name="Li S."/>
            <person name="Zhang Y."/>
            <person name="Fang M."/>
            <person name="Ma L."/>
            <person name="Zhao Y."/>
            <person name="Jiang S."/>
        </authorList>
    </citation>
    <scope>NUCLEOTIDE SEQUENCE [LARGE SCALE GENOMIC DNA]</scope>
</reference>
<name>A0A5N5GQ69_9ROSA</name>
<sequence>MILGGGDDAVGIKEAKFRKNWKECCDDEEALRLPSNCHAMDMKERDRISGGEIGSNSCSVIESARRLFFELSRNRLQPSFGVKECSTSAGSWRCKKREIESLIWRKRGRKQSMEEKQAAITIYILWKEELGGCLIHHIFCGRKGFCLLGCRER</sequence>
<dbReference type="EMBL" id="SMOL01000401">
    <property type="protein sequence ID" value="KAB2616883.1"/>
    <property type="molecule type" value="Genomic_DNA"/>
</dbReference>
<reference evidence="1 2" key="1">
    <citation type="submission" date="2019-09" db="EMBL/GenBank/DDBJ databases">
        <authorList>
            <person name="Ou C."/>
        </authorList>
    </citation>
    <scope>NUCLEOTIDE SEQUENCE [LARGE SCALE GENOMIC DNA]</scope>
    <source>
        <strain evidence="1">S2</strain>
        <tissue evidence="1">Leaf</tissue>
    </source>
</reference>
<accession>A0A5N5GQ69</accession>
<reference evidence="1 2" key="3">
    <citation type="submission" date="2019-11" db="EMBL/GenBank/DDBJ databases">
        <title>A de novo genome assembly of a pear dwarfing rootstock.</title>
        <authorList>
            <person name="Wang F."/>
            <person name="Wang J."/>
            <person name="Li S."/>
            <person name="Zhang Y."/>
            <person name="Fang M."/>
            <person name="Ma L."/>
            <person name="Zhao Y."/>
            <person name="Jiang S."/>
        </authorList>
    </citation>
    <scope>NUCLEOTIDE SEQUENCE [LARGE SCALE GENOMIC DNA]</scope>
    <source>
        <strain evidence="1">S2</strain>
        <tissue evidence="1">Leaf</tissue>
    </source>
</reference>
<proteinExistence type="predicted"/>
<organism evidence="1 2">
    <name type="scientific">Pyrus ussuriensis x Pyrus communis</name>
    <dbReference type="NCBI Taxonomy" id="2448454"/>
    <lineage>
        <taxon>Eukaryota</taxon>
        <taxon>Viridiplantae</taxon>
        <taxon>Streptophyta</taxon>
        <taxon>Embryophyta</taxon>
        <taxon>Tracheophyta</taxon>
        <taxon>Spermatophyta</taxon>
        <taxon>Magnoliopsida</taxon>
        <taxon>eudicotyledons</taxon>
        <taxon>Gunneridae</taxon>
        <taxon>Pentapetalae</taxon>
        <taxon>rosids</taxon>
        <taxon>fabids</taxon>
        <taxon>Rosales</taxon>
        <taxon>Rosaceae</taxon>
        <taxon>Amygdaloideae</taxon>
        <taxon>Maleae</taxon>
        <taxon>Pyrus</taxon>
    </lineage>
</organism>
<dbReference type="AlphaFoldDB" id="A0A5N5GQ69"/>
<comment type="caution">
    <text evidence="1">The sequence shown here is derived from an EMBL/GenBank/DDBJ whole genome shotgun (WGS) entry which is preliminary data.</text>
</comment>
<protein>
    <submittedName>
        <fullName evidence="1">U-box domain-containing protein 13-like</fullName>
    </submittedName>
</protein>
<evidence type="ECO:0000313" key="1">
    <source>
        <dbReference type="EMBL" id="KAB2616883.1"/>
    </source>
</evidence>